<dbReference type="Proteomes" id="UP000221369">
    <property type="component" value="Unassembled WGS sequence"/>
</dbReference>
<dbReference type="InterPro" id="IPR002068">
    <property type="entry name" value="A-crystallin/Hsp20_dom"/>
</dbReference>
<dbReference type="Pfam" id="PF00011">
    <property type="entry name" value="HSP20"/>
    <property type="match status" value="1"/>
</dbReference>
<evidence type="ECO:0000256" key="1">
    <source>
        <dbReference type="PROSITE-ProRule" id="PRU00285"/>
    </source>
</evidence>
<dbReference type="PROSITE" id="PS01031">
    <property type="entry name" value="SHSP"/>
    <property type="match status" value="1"/>
</dbReference>
<dbReference type="InterPro" id="IPR008978">
    <property type="entry name" value="HSP20-like_chaperone"/>
</dbReference>
<reference evidence="4 5" key="1">
    <citation type="submission" date="2017-10" db="EMBL/GenBank/DDBJ databases">
        <title>Sequencing the genomes of 1000 actinobacteria strains.</title>
        <authorList>
            <person name="Klenk H.-P."/>
        </authorList>
    </citation>
    <scope>NUCLEOTIDE SEQUENCE [LARGE SCALE GENOMIC DNA]</scope>
    <source>
        <strain evidence="4 5">DSM 21798</strain>
    </source>
</reference>
<evidence type="ECO:0000313" key="5">
    <source>
        <dbReference type="Proteomes" id="UP000221369"/>
    </source>
</evidence>
<sequence length="146" mass="15596">MATTFDPFREFATLAGALADAPSGPRRMPMDLYRDGDTYVLNADLPGIDPGSVDIDVDGQLLTIRAERTVSSGDGVKWITRERGTASYLRQLSLGQGIDTEKISATYDNGVLSIMIPVSERAKPRKIAVTSAGSDESAELSDATTV</sequence>
<proteinExistence type="inferred from homology"/>
<organism evidence="4 5">
    <name type="scientific">Paramicrobacterium agarici</name>
    <dbReference type="NCBI Taxonomy" id="630514"/>
    <lineage>
        <taxon>Bacteria</taxon>
        <taxon>Bacillati</taxon>
        <taxon>Actinomycetota</taxon>
        <taxon>Actinomycetes</taxon>
        <taxon>Micrococcales</taxon>
        <taxon>Microbacteriaceae</taxon>
        <taxon>Paramicrobacterium</taxon>
    </lineage>
</organism>
<name>A0A2A9DSZ9_9MICO</name>
<dbReference type="Gene3D" id="2.60.40.790">
    <property type="match status" value="1"/>
</dbReference>
<accession>A0A2A9DSZ9</accession>
<feature type="domain" description="SHSP" evidence="3">
    <location>
        <begin position="21"/>
        <end position="132"/>
    </location>
</feature>
<comment type="similarity">
    <text evidence="1 2">Belongs to the small heat shock protein (HSP20) family.</text>
</comment>
<dbReference type="EMBL" id="PDJE01000001">
    <property type="protein sequence ID" value="PFG29714.1"/>
    <property type="molecule type" value="Genomic_DNA"/>
</dbReference>
<evidence type="ECO:0000256" key="2">
    <source>
        <dbReference type="RuleBase" id="RU003616"/>
    </source>
</evidence>
<protein>
    <submittedName>
        <fullName evidence="4">Heat shock protein Hsp20</fullName>
    </submittedName>
</protein>
<dbReference type="OrthoDB" id="5242916at2"/>
<keyword evidence="5" id="KW-1185">Reference proteome</keyword>
<dbReference type="InterPro" id="IPR031107">
    <property type="entry name" value="Small_HSP"/>
</dbReference>
<evidence type="ECO:0000313" key="4">
    <source>
        <dbReference type="EMBL" id="PFG29714.1"/>
    </source>
</evidence>
<dbReference type="CDD" id="cd06464">
    <property type="entry name" value="ACD_sHsps-like"/>
    <property type="match status" value="1"/>
</dbReference>
<gene>
    <name evidence="4" type="ORF">ATJ78_0629</name>
</gene>
<dbReference type="AlphaFoldDB" id="A0A2A9DSZ9"/>
<dbReference type="RefSeq" id="WP_098406258.1">
    <property type="nucleotide sequence ID" value="NZ_PDJE01000001.1"/>
</dbReference>
<evidence type="ECO:0000259" key="3">
    <source>
        <dbReference type="PROSITE" id="PS01031"/>
    </source>
</evidence>
<dbReference type="SUPFAM" id="SSF49764">
    <property type="entry name" value="HSP20-like chaperones"/>
    <property type="match status" value="1"/>
</dbReference>
<comment type="caution">
    <text evidence="4">The sequence shown here is derived from an EMBL/GenBank/DDBJ whole genome shotgun (WGS) entry which is preliminary data.</text>
</comment>
<keyword evidence="4" id="KW-0346">Stress response</keyword>
<dbReference type="PANTHER" id="PTHR11527">
    <property type="entry name" value="HEAT-SHOCK PROTEIN 20 FAMILY MEMBER"/>
    <property type="match status" value="1"/>
</dbReference>